<dbReference type="PANTHER" id="PTHR43072:SF8">
    <property type="entry name" value="ACYLTRANSFERASE FABY-RELATED"/>
    <property type="match status" value="1"/>
</dbReference>
<dbReference type="PROSITE" id="PS51186">
    <property type="entry name" value="GNAT"/>
    <property type="match status" value="1"/>
</dbReference>
<dbReference type="PANTHER" id="PTHR43072">
    <property type="entry name" value="N-ACETYLTRANSFERASE"/>
    <property type="match status" value="1"/>
</dbReference>
<keyword evidence="2" id="KW-0808">Transferase</keyword>
<dbReference type="Gene3D" id="3.40.630.30">
    <property type="match status" value="1"/>
</dbReference>
<dbReference type="CDD" id="cd04301">
    <property type="entry name" value="NAT_SF"/>
    <property type="match status" value="1"/>
</dbReference>
<dbReference type="EMBL" id="VFSV01000004">
    <property type="protein sequence ID" value="TRD22804.1"/>
    <property type="molecule type" value="Genomic_DNA"/>
</dbReference>
<proteinExistence type="predicted"/>
<name>A0A547Q8W9_9RHOB</name>
<keyword evidence="3" id="KW-1185">Reference proteome</keyword>
<dbReference type="InterPro" id="IPR016181">
    <property type="entry name" value="Acyl_CoA_acyltransferase"/>
</dbReference>
<dbReference type="OrthoDB" id="5459937at2"/>
<evidence type="ECO:0000313" key="3">
    <source>
        <dbReference type="Proteomes" id="UP000318590"/>
    </source>
</evidence>
<accession>A0A547Q8W9</accession>
<protein>
    <submittedName>
        <fullName evidence="2">N-acetyltransferase family protein</fullName>
    </submittedName>
</protein>
<gene>
    <name evidence="2" type="ORF">FEV53_03230</name>
</gene>
<dbReference type="RefSeq" id="WP_142833384.1">
    <property type="nucleotide sequence ID" value="NZ_VFSV01000004.1"/>
</dbReference>
<reference evidence="2 3" key="1">
    <citation type="submission" date="2019-06" db="EMBL/GenBank/DDBJ databases">
        <title>Paenimaribius caenipelagi gen. nov., sp. nov., isolated from a tidal flat.</title>
        <authorList>
            <person name="Yoon J.-H."/>
        </authorList>
    </citation>
    <scope>NUCLEOTIDE SEQUENCE [LARGE SCALE GENOMIC DNA]</scope>
    <source>
        <strain evidence="2 3">JBTF-M29</strain>
    </source>
</reference>
<dbReference type="GO" id="GO:0016747">
    <property type="term" value="F:acyltransferase activity, transferring groups other than amino-acyl groups"/>
    <property type="evidence" value="ECO:0007669"/>
    <property type="project" value="InterPro"/>
</dbReference>
<dbReference type="SUPFAM" id="SSF55729">
    <property type="entry name" value="Acyl-CoA N-acyltransferases (Nat)"/>
    <property type="match status" value="1"/>
</dbReference>
<organism evidence="2 3">
    <name type="scientific">Palleronia caenipelagi</name>
    <dbReference type="NCBI Taxonomy" id="2489174"/>
    <lineage>
        <taxon>Bacteria</taxon>
        <taxon>Pseudomonadati</taxon>
        <taxon>Pseudomonadota</taxon>
        <taxon>Alphaproteobacteria</taxon>
        <taxon>Rhodobacterales</taxon>
        <taxon>Roseobacteraceae</taxon>
        <taxon>Palleronia</taxon>
    </lineage>
</organism>
<feature type="domain" description="N-acetyltransferase" evidence="1">
    <location>
        <begin position="5"/>
        <end position="168"/>
    </location>
</feature>
<comment type="caution">
    <text evidence="2">The sequence shown here is derived from an EMBL/GenBank/DDBJ whole genome shotgun (WGS) entry which is preliminary data.</text>
</comment>
<dbReference type="Proteomes" id="UP000318590">
    <property type="component" value="Unassembled WGS sequence"/>
</dbReference>
<sequence>MADSLRLREAVAEDFGQITQIYGHHVLNGLATFETVPPEVEEMRARHARVTEAGMPYLVAMRAHRILGYAYAGPYRPRVAYRYTVEDSIYLAPGAEGQGIGSRLLSALIDTCEAGPWRQMIAVIGHSGNAASIALHRRHGFVHVGTFENVGYKHGRWVDSVLMQRSLGPCVEAPP</sequence>
<dbReference type="AlphaFoldDB" id="A0A547Q8W9"/>
<dbReference type="Pfam" id="PF13420">
    <property type="entry name" value="Acetyltransf_4"/>
    <property type="match status" value="1"/>
</dbReference>
<dbReference type="InterPro" id="IPR000182">
    <property type="entry name" value="GNAT_dom"/>
</dbReference>
<evidence type="ECO:0000313" key="2">
    <source>
        <dbReference type="EMBL" id="TRD22804.1"/>
    </source>
</evidence>
<evidence type="ECO:0000259" key="1">
    <source>
        <dbReference type="PROSITE" id="PS51186"/>
    </source>
</evidence>